<keyword evidence="5" id="KW-0067">ATP-binding</keyword>
<dbReference type="GeneID" id="81464953"/>
<gene>
    <name evidence="7" type="ORF">N7517_008040</name>
</gene>
<protein>
    <recommendedName>
        <fullName evidence="6">Protein kinase domain-containing protein</fullName>
    </recommendedName>
</protein>
<dbReference type="InterPro" id="IPR050494">
    <property type="entry name" value="Ser_Thr_dual-spec_kinase"/>
</dbReference>
<organism evidence="7 8">
    <name type="scientific">Penicillium concentricum</name>
    <dbReference type="NCBI Taxonomy" id="293559"/>
    <lineage>
        <taxon>Eukaryota</taxon>
        <taxon>Fungi</taxon>
        <taxon>Dikarya</taxon>
        <taxon>Ascomycota</taxon>
        <taxon>Pezizomycotina</taxon>
        <taxon>Eurotiomycetes</taxon>
        <taxon>Eurotiomycetidae</taxon>
        <taxon>Eurotiales</taxon>
        <taxon>Aspergillaceae</taxon>
        <taxon>Penicillium</taxon>
    </lineage>
</organism>
<dbReference type="Proteomes" id="UP001147752">
    <property type="component" value="Unassembled WGS sequence"/>
</dbReference>
<dbReference type="GO" id="GO:0005524">
    <property type="term" value="F:ATP binding"/>
    <property type="evidence" value="ECO:0007669"/>
    <property type="project" value="UniProtKB-KW"/>
</dbReference>
<feature type="domain" description="Protein kinase" evidence="6">
    <location>
        <begin position="106"/>
        <end position="392"/>
    </location>
</feature>
<evidence type="ECO:0000313" key="8">
    <source>
        <dbReference type="Proteomes" id="UP001147752"/>
    </source>
</evidence>
<proteinExistence type="predicted"/>
<dbReference type="Gene3D" id="1.10.510.10">
    <property type="entry name" value="Transferase(Phosphotransferase) domain 1"/>
    <property type="match status" value="2"/>
</dbReference>
<keyword evidence="4" id="KW-0418">Kinase</keyword>
<dbReference type="EMBL" id="JAPZBT010000003">
    <property type="protein sequence ID" value="KAJ5365154.1"/>
    <property type="molecule type" value="Genomic_DNA"/>
</dbReference>
<keyword evidence="1" id="KW-0723">Serine/threonine-protein kinase</keyword>
<evidence type="ECO:0000256" key="1">
    <source>
        <dbReference type="ARBA" id="ARBA00022527"/>
    </source>
</evidence>
<name>A0A9W9V2C7_9EURO</name>
<dbReference type="InterPro" id="IPR011009">
    <property type="entry name" value="Kinase-like_dom_sf"/>
</dbReference>
<sequence length="398" mass="46207">IQKGRTKTTDERYTFQVDLHAAMSFYQAFQPLRFLLFNSLAFAQAQYLMGFHGFPILSHIPGLATETSLLATVTGVNEPIEEERTPYYDPAQFCSARLGCVLNDQYQLAMKLGNGSNSTTWLARDLNQFVLHRPPTHLEWRWLKKKYVALKTNISAHHSRENVTQSELDILKHISEANPLHKGWIFVRRPLDSFTLEHGSGRHLILVFEPLHEPLWIYRKRFVGDRNLKSDNIMIKVEDPSILSESARDEHEHTLPQKTCPDGRRIYRAPEVILGAGYSYSVDIWGLGLFEEADHLEIQEYDELNHLGHISALLGLPPKELLDKGTRTDLFSKFDRQFKGTTIPPSNFNFEDSLNHIQNEDKRMFIEFVQRMIKWNPEERNTAKELLQDPWLYADFED</sequence>
<evidence type="ECO:0000256" key="5">
    <source>
        <dbReference type="ARBA" id="ARBA00022840"/>
    </source>
</evidence>
<feature type="non-terminal residue" evidence="7">
    <location>
        <position position="1"/>
    </location>
</feature>
<dbReference type="GO" id="GO:0004674">
    <property type="term" value="F:protein serine/threonine kinase activity"/>
    <property type="evidence" value="ECO:0007669"/>
    <property type="project" value="UniProtKB-KW"/>
</dbReference>
<dbReference type="SUPFAM" id="SSF56112">
    <property type="entry name" value="Protein kinase-like (PK-like)"/>
    <property type="match status" value="1"/>
</dbReference>
<dbReference type="PANTHER" id="PTHR24058">
    <property type="entry name" value="DUAL SPECIFICITY PROTEIN KINASE"/>
    <property type="match status" value="1"/>
</dbReference>
<dbReference type="RefSeq" id="XP_056576621.1">
    <property type="nucleotide sequence ID" value="XM_056725770.1"/>
</dbReference>
<evidence type="ECO:0000256" key="2">
    <source>
        <dbReference type="ARBA" id="ARBA00022679"/>
    </source>
</evidence>
<dbReference type="AlphaFoldDB" id="A0A9W9V2C7"/>
<comment type="caution">
    <text evidence="7">The sequence shown here is derived from an EMBL/GenBank/DDBJ whole genome shotgun (WGS) entry which is preliminary data.</text>
</comment>
<accession>A0A9W9V2C7</accession>
<reference evidence="7" key="1">
    <citation type="submission" date="2022-12" db="EMBL/GenBank/DDBJ databases">
        <authorList>
            <person name="Petersen C."/>
        </authorList>
    </citation>
    <scope>NUCLEOTIDE SEQUENCE</scope>
    <source>
        <strain evidence="7">IBT 3081</strain>
    </source>
</reference>
<evidence type="ECO:0000313" key="7">
    <source>
        <dbReference type="EMBL" id="KAJ5365154.1"/>
    </source>
</evidence>
<keyword evidence="8" id="KW-1185">Reference proteome</keyword>
<keyword evidence="2" id="KW-0808">Transferase</keyword>
<dbReference type="InterPro" id="IPR000719">
    <property type="entry name" value="Prot_kinase_dom"/>
</dbReference>
<dbReference type="SMART" id="SM00220">
    <property type="entry name" value="S_TKc"/>
    <property type="match status" value="1"/>
</dbReference>
<evidence type="ECO:0000259" key="6">
    <source>
        <dbReference type="PROSITE" id="PS50011"/>
    </source>
</evidence>
<dbReference type="Gene3D" id="3.30.200.20">
    <property type="entry name" value="Phosphorylase Kinase, domain 1"/>
    <property type="match status" value="1"/>
</dbReference>
<dbReference type="OrthoDB" id="5979581at2759"/>
<keyword evidence="3" id="KW-0547">Nucleotide-binding</keyword>
<evidence type="ECO:0000256" key="4">
    <source>
        <dbReference type="ARBA" id="ARBA00022777"/>
    </source>
</evidence>
<dbReference type="PROSITE" id="PS50011">
    <property type="entry name" value="PROTEIN_KINASE_DOM"/>
    <property type="match status" value="1"/>
</dbReference>
<reference evidence="7" key="2">
    <citation type="journal article" date="2023" name="IMA Fungus">
        <title>Comparative genomic study of the Penicillium genus elucidates a diverse pangenome and 15 lateral gene transfer events.</title>
        <authorList>
            <person name="Petersen C."/>
            <person name="Sorensen T."/>
            <person name="Nielsen M.R."/>
            <person name="Sondergaard T.E."/>
            <person name="Sorensen J.L."/>
            <person name="Fitzpatrick D.A."/>
            <person name="Frisvad J.C."/>
            <person name="Nielsen K.L."/>
        </authorList>
    </citation>
    <scope>NUCLEOTIDE SEQUENCE</scope>
    <source>
        <strain evidence="7">IBT 3081</strain>
    </source>
</reference>
<evidence type="ECO:0000256" key="3">
    <source>
        <dbReference type="ARBA" id="ARBA00022741"/>
    </source>
</evidence>
<dbReference type="Pfam" id="PF00069">
    <property type="entry name" value="Pkinase"/>
    <property type="match status" value="1"/>
</dbReference>